<organism evidence="2 3">
    <name type="scientific">Linum tenue</name>
    <dbReference type="NCBI Taxonomy" id="586396"/>
    <lineage>
        <taxon>Eukaryota</taxon>
        <taxon>Viridiplantae</taxon>
        <taxon>Streptophyta</taxon>
        <taxon>Embryophyta</taxon>
        <taxon>Tracheophyta</taxon>
        <taxon>Spermatophyta</taxon>
        <taxon>Magnoliopsida</taxon>
        <taxon>eudicotyledons</taxon>
        <taxon>Gunneridae</taxon>
        <taxon>Pentapetalae</taxon>
        <taxon>rosids</taxon>
        <taxon>fabids</taxon>
        <taxon>Malpighiales</taxon>
        <taxon>Linaceae</taxon>
        <taxon>Linum</taxon>
    </lineage>
</organism>
<dbReference type="EMBL" id="CAMGYJ010000008">
    <property type="protein sequence ID" value="CAI0463947.1"/>
    <property type="molecule type" value="Genomic_DNA"/>
</dbReference>
<gene>
    <name evidence="2" type="ORF">LITE_LOCUS35965</name>
</gene>
<evidence type="ECO:0000256" key="1">
    <source>
        <dbReference type="SAM" id="MobiDB-lite"/>
    </source>
</evidence>
<comment type="caution">
    <text evidence="2">The sequence shown here is derived from an EMBL/GenBank/DDBJ whole genome shotgun (WGS) entry which is preliminary data.</text>
</comment>
<dbReference type="AlphaFoldDB" id="A0AAV0P035"/>
<reference evidence="2" key="1">
    <citation type="submission" date="2022-08" db="EMBL/GenBank/DDBJ databases">
        <authorList>
            <person name="Gutierrez-Valencia J."/>
        </authorList>
    </citation>
    <scope>NUCLEOTIDE SEQUENCE</scope>
</reference>
<feature type="compositionally biased region" description="Basic and acidic residues" evidence="1">
    <location>
        <begin position="1"/>
        <end position="11"/>
    </location>
</feature>
<proteinExistence type="predicted"/>
<evidence type="ECO:0000313" key="2">
    <source>
        <dbReference type="EMBL" id="CAI0463947.1"/>
    </source>
</evidence>
<feature type="region of interest" description="Disordered" evidence="1">
    <location>
        <begin position="1"/>
        <end position="38"/>
    </location>
</feature>
<protein>
    <submittedName>
        <fullName evidence="2">Uncharacterized protein</fullName>
    </submittedName>
</protein>
<sequence>MPQGEGSDRLGHSSPAHPGGNTRPHSFCSGGHDPRAPS</sequence>
<keyword evidence="3" id="KW-1185">Reference proteome</keyword>
<name>A0AAV0P035_9ROSI</name>
<evidence type="ECO:0000313" key="3">
    <source>
        <dbReference type="Proteomes" id="UP001154282"/>
    </source>
</evidence>
<dbReference type="Proteomes" id="UP001154282">
    <property type="component" value="Unassembled WGS sequence"/>
</dbReference>
<accession>A0AAV0P035</accession>